<dbReference type="STRING" id="926569.ANT_14350"/>
<dbReference type="InterPro" id="IPR042184">
    <property type="entry name" value="YqeY/Aim41_N"/>
</dbReference>
<dbReference type="EMBL" id="AP012029">
    <property type="protein sequence ID" value="BAJ63463.1"/>
    <property type="molecule type" value="Genomic_DNA"/>
</dbReference>
<dbReference type="InterPro" id="IPR023168">
    <property type="entry name" value="GatB_Yqey_C_2"/>
</dbReference>
<dbReference type="InterPro" id="IPR019004">
    <property type="entry name" value="YqeY/Aim41"/>
</dbReference>
<dbReference type="InParanoid" id="E8N4U9"/>
<gene>
    <name evidence="1" type="ordered locus">ANT_14350</name>
</gene>
<dbReference type="GO" id="GO:0016884">
    <property type="term" value="F:carbon-nitrogen ligase activity, with glutamine as amido-N-donor"/>
    <property type="evidence" value="ECO:0007669"/>
    <property type="project" value="InterPro"/>
</dbReference>
<evidence type="ECO:0000313" key="1">
    <source>
        <dbReference type="EMBL" id="BAJ63463.1"/>
    </source>
</evidence>
<evidence type="ECO:0000313" key="2">
    <source>
        <dbReference type="Proteomes" id="UP000008922"/>
    </source>
</evidence>
<sequence length="148" mass="16266">MLSRQSIEQALKEAMRSNDEVARRTLRMILSAIKLAEVEKGASLDETALVAVLQKELKSRRESIADAEKANRPDLAEAAKAEIAVIESFLPKQLTLEELEQIAREAILEANATTPADMGKVMKILMPKVQGRAAGDQVSQMVRKLLQG</sequence>
<dbReference type="FunCoup" id="E8N4U9">
    <property type="interactions" value="253"/>
</dbReference>
<keyword evidence="2" id="KW-1185">Reference proteome</keyword>
<dbReference type="KEGG" id="atm:ANT_14350"/>
<dbReference type="Gene3D" id="1.10.1510.10">
    <property type="entry name" value="Uncharacterised protein YqeY/AIM41 PF09424, N-terminal domain"/>
    <property type="match status" value="1"/>
</dbReference>
<protein>
    <recommendedName>
        <fullName evidence="3">GatB/YqeY domain-containing protein</fullName>
    </recommendedName>
</protein>
<dbReference type="Proteomes" id="UP000008922">
    <property type="component" value="Chromosome"/>
</dbReference>
<accession>E8N4U9</accession>
<dbReference type="AlphaFoldDB" id="E8N4U9"/>
<dbReference type="PANTHER" id="PTHR28055">
    <property type="entry name" value="ALTERED INHERITANCE OF MITOCHONDRIA PROTEIN 41, MITOCHONDRIAL"/>
    <property type="match status" value="1"/>
</dbReference>
<dbReference type="Pfam" id="PF09424">
    <property type="entry name" value="YqeY"/>
    <property type="match status" value="1"/>
</dbReference>
<proteinExistence type="predicted"/>
<name>E8N4U9_ANATU</name>
<dbReference type="Gene3D" id="1.10.10.410">
    <property type="match status" value="1"/>
</dbReference>
<dbReference type="SUPFAM" id="SSF89095">
    <property type="entry name" value="GatB/YqeY motif"/>
    <property type="match status" value="1"/>
</dbReference>
<evidence type="ECO:0008006" key="3">
    <source>
        <dbReference type="Google" id="ProtNLM"/>
    </source>
</evidence>
<dbReference type="RefSeq" id="WP_013559845.1">
    <property type="nucleotide sequence ID" value="NC_014960.1"/>
</dbReference>
<dbReference type="OrthoDB" id="9794041at2"/>
<dbReference type="PANTHER" id="PTHR28055:SF1">
    <property type="entry name" value="ALTERED INHERITANCE OF MITOCHONDRIA PROTEIN 41, MITOCHONDRIAL"/>
    <property type="match status" value="1"/>
</dbReference>
<dbReference type="InterPro" id="IPR003789">
    <property type="entry name" value="Asn/Gln_tRNA_amidoTrase-B-like"/>
</dbReference>
<reference evidence="1 2" key="1">
    <citation type="submission" date="2010-12" db="EMBL/GenBank/DDBJ databases">
        <title>Whole genome sequence of Anaerolinea thermophila UNI-1.</title>
        <authorList>
            <person name="Narita-Yamada S."/>
            <person name="Kishi E."/>
            <person name="Watanabe Y."/>
            <person name="Takasaki K."/>
            <person name="Ankai A."/>
            <person name="Oguchi A."/>
            <person name="Fukui S."/>
            <person name="Takahashi M."/>
            <person name="Yashiro I."/>
            <person name="Hosoyama A."/>
            <person name="Sekiguchi Y."/>
            <person name="Hanada S."/>
            <person name="Fujita N."/>
        </authorList>
    </citation>
    <scope>NUCLEOTIDE SEQUENCE [LARGE SCALE GENOMIC DNA]</scope>
    <source>
        <strain evidence="2">DSM 14523 / JCM 11388 / NBRC 100420 / UNI-1</strain>
    </source>
</reference>
<dbReference type="eggNOG" id="COG1610">
    <property type="taxonomic scope" value="Bacteria"/>
</dbReference>
<dbReference type="HOGENOM" id="CLU_079430_2_1_0"/>
<organism evidence="1 2">
    <name type="scientific">Anaerolinea thermophila (strain DSM 14523 / JCM 11388 / NBRC 100420 / UNI-1)</name>
    <dbReference type="NCBI Taxonomy" id="926569"/>
    <lineage>
        <taxon>Bacteria</taxon>
        <taxon>Bacillati</taxon>
        <taxon>Chloroflexota</taxon>
        <taxon>Anaerolineae</taxon>
        <taxon>Anaerolineales</taxon>
        <taxon>Anaerolineaceae</taxon>
        <taxon>Anaerolinea</taxon>
    </lineage>
</organism>